<keyword evidence="4" id="KW-1185">Reference proteome</keyword>
<dbReference type="GO" id="GO:0046872">
    <property type="term" value="F:metal ion binding"/>
    <property type="evidence" value="ECO:0007669"/>
    <property type="project" value="UniProtKB-KW"/>
</dbReference>
<gene>
    <name evidence="3" type="ORF">GS398_08945</name>
</gene>
<dbReference type="InterPro" id="IPR014710">
    <property type="entry name" value="RmlC-like_jellyroll"/>
</dbReference>
<comment type="caution">
    <text evidence="3">The sequence shown here is derived from an EMBL/GenBank/DDBJ whole genome shotgun (WGS) entry which is preliminary data.</text>
</comment>
<dbReference type="AlphaFoldDB" id="A0A7K1XX67"/>
<dbReference type="InterPro" id="IPR011051">
    <property type="entry name" value="RmlC_Cupin_sf"/>
</dbReference>
<dbReference type="InterPro" id="IPR051804">
    <property type="entry name" value="Carb_Metab_Reg_Kinase/Isom"/>
</dbReference>
<sequence>MPMQATFPKDASGYDIYPLHTLGDGRITNGYANLAKWIMKYRQVAIDGYAGVFWDTVEQELSETFREHGLTVNWVRTGERMKPLETIRGLVQPFLGMPGTVWGTKCSLSLKDLYEAEPVDAEPGADLTVVIGPGASLFDAVSPLIYIDLPKNELQLRMRAGSVFNLGETVSEADGEMYKRFYFVDWVLLNAHKKDIMNRIAVMADGQWGGNINWCLTADLYPAMRKMAKHVFRVRPWFEPGAWGGHWMKDRIGSLSQEEVNYAWSFELIVPENGILFASSGLVLEISFDFLMFCCRNQVMGKHAERFGDAFPIRFDFLDTWKGGNLSIQCHPSLSYIQQEFGETITQDETYYILDCEDNAGVYLGFQDDIDPGSFRRELEESRDKKIPVDIEKYVQLHPAHKHDLFLIPNGTVHSAAAGNLVLEISATPYIFTFKMYDWLRLGLNGEPRAINIDHAFNNLRFERKGEKVKTELIAAPVLLRQSPEEKLWHLPTHADHFYDVYRAEFDKEFTASTNNGPQVLMVVEGTAVSLKNADGAQTRYHYAETFVVPAAAETFTLVNEGKERVKVVIAFLKEVGRGG</sequence>
<keyword evidence="1" id="KW-0479">Metal-binding</keyword>
<dbReference type="EMBL" id="WVHS01000002">
    <property type="protein sequence ID" value="MXV15427.1"/>
    <property type="molecule type" value="Genomic_DNA"/>
</dbReference>
<dbReference type="Proteomes" id="UP000451233">
    <property type="component" value="Unassembled WGS sequence"/>
</dbReference>
<evidence type="ECO:0000313" key="3">
    <source>
        <dbReference type="EMBL" id="MXV15427.1"/>
    </source>
</evidence>
<dbReference type="Gene3D" id="2.60.120.10">
    <property type="entry name" value="Jelly Rolls"/>
    <property type="match status" value="1"/>
</dbReference>
<evidence type="ECO:0000313" key="4">
    <source>
        <dbReference type="Proteomes" id="UP000451233"/>
    </source>
</evidence>
<protein>
    <recommendedName>
        <fullName evidence="5">Mannose-6-phosphate isomerase</fullName>
    </recommendedName>
</protein>
<organism evidence="3 4">
    <name type="scientific">Hufsiella ginkgonis</name>
    <dbReference type="NCBI Taxonomy" id="2695274"/>
    <lineage>
        <taxon>Bacteria</taxon>
        <taxon>Pseudomonadati</taxon>
        <taxon>Bacteroidota</taxon>
        <taxon>Sphingobacteriia</taxon>
        <taxon>Sphingobacteriales</taxon>
        <taxon>Sphingobacteriaceae</taxon>
        <taxon>Hufsiella</taxon>
    </lineage>
</organism>
<evidence type="ECO:0008006" key="5">
    <source>
        <dbReference type="Google" id="ProtNLM"/>
    </source>
</evidence>
<dbReference type="PANTHER" id="PTHR42742">
    <property type="entry name" value="TRANSCRIPTIONAL REPRESSOR MPRA"/>
    <property type="match status" value="1"/>
</dbReference>
<dbReference type="SUPFAM" id="SSF51182">
    <property type="entry name" value="RmlC-like cupins"/>
    <property type="match status" value="1"/>
</dbReference>
<dbReference type="PANTHER" id="PTHR42742:SF3">
    <property type="entry name" value="FRUCTOKINASE"/>
    <property type="match status" value="1"/>
</dbReference>
<evidence type="ECO:0000256" key="1">
    <source>
        <dbReference type="ARBA" id="ARBA00022723"/>
    </source>
</evidence>
<dbReference type="CDD" id="cd07010">
    <property type="entry name" value="cupin_PMI_type_I_N_bac"/>
    <property type="match status" value="1"/>
</dbReference>
<accession>A0A7K1XX67</accession>
<proteinExistence type="predicted"/>
<reference evidence="3 4" key="1">
    <citation type="submission" date="2019-11" db="EMBL/GenBank/DDBJ databases">
        <title>Pedobacter sp. HMF7056 Genome sequencing and assembly.</title>
        <authorList>
            <person name="Kang H."/>
            <person name="Kim H."/>
            <person name="Joh K."/>
        </authorList>
    </citation>
    <scope>NUCLEOTIDE SEQUENCE [LARGE SCALE GENOMIC DNA]</scope>
    <source>
        <strain evidence="3 4">HMF7056</strain>
    </source>
</reference>
<keyword evidence="2" id="KW-0862">Zinc</keyword>
<name>A0A7K1XX67_9SPHI</name>
<evidence type="ECO:0000256" key="2">
    <source>
        <dbReference type="ARBA" id="ARBA00022833"/>
    </source>
</evidence>